<protein>
    <submittedName>
        <fullName evidence="3">Uncharacterized protein</fullName>
    </submittedName>
</protein>
<evidence type="ECO:0000256" key="1">
    <source>
        <dbReference type="SAM" id="Coils"/>
    </source>
</evidence>
<evidence type="ECO:0000256" key="2">
    <source>
        <dbReference type="SAM" id="MobiDB-lite"/>
    </source>
</evidence>
<feature type="region of interest" description="Disordered" evidence="2">
    <location>
        <begin position="557"/>
        <end position="586"/>
    </location>
</feature>
<accession>A0A557SST4</accession>
<comment type="caution">
    <text evidence="3">The sequence shown here is derived from an EMBL/GenBank/DDBJ whole genome shotgun (WGS) entry which is preliminary data.</text>
</comment>
<feature type="compositionally biased region" description="Low complexity" evidence="2">
    <location>
        <begin position="567"/>
        <end position="586"/>
    </location>
</feature>
<dbReference type="AlphaFoldDB" id="A0A557SST4"/>
<evidence type="ECO:0000313" key="3">
    <source>
        <dbReference type="EMBL" id="TVP39671.1"/>
    </source>
</evidence>
<reference evidence="3 4" key="1">
    <citation type="journal article" date="2019" name="Front. Microbiol.">
        <title>Ammonia Oxidation by the Arctic Terrestrial Thaumarchaeote Candidatus Nitrosocosmicus arcticus Is Stimulated by Increasing Temperatures.</title>
        <authorList>
            <person name="Alves R.J.E."/>
            <person name="Kerou M."/>
            <person name="Zappe A."/>
            <person name="Bittner R."/>
            <person name="Abby S.S."/>
            <person name="Schmidt H.A."/>
            <person name="Pfeifer K."/>
            <person name="Schleper C."/>
        </authorList>
    </citation>
    <scope>NUCLEOTIDE SEQUENCE [LARGE SCALE GENOMIC DNA]</scope>
    <source>
        <strain evidence="3 4">Kfb</strain>
    </source>
</reference>
<keyword evidence="1" id="KW-0175">Coiled coil</keyword>
<feature type="coiled-coil region" evidence="1">
    <location>
        <begin position="477"/>
        <end position="504"/>
    </location>
</feature>
<keyword evidence="4" id="KW-1185">Reference proteome</keyword>
<dbReference type="OrthoDB" id="11962at2157"/>
<dbReference type="EMBL" id="VOAH01000013">
    <property type="protein sequence ID" value="TVP39671.1"/>
    <property type="molecule type" value="Genomic_DNA"/>
</dbReference>
<feature type="coiled-coil region" evidence="1">
    <location>
        <begin position="275"/>
        <end position="309"/>
    </location>
</feature>
<sequence>MISKDVENQIIQNYLEGVSRDEIAAYTGVGKGTVSNKINEWKKRIYASDIEELRQFAVIVRKSGMTIKQLAKGFRTFQLLKALGIEENQDIDSDLDSLTFFVNEIYKKCKTHGITPNTFIDWITDLIDFASKNYGYLYNNSNKLMPTPSNENQTNVKKIIPFISVISGYIETVKKELEEQKERKKELVAEINEYNLQKKELVQNIQNLTLKNDSIVDFHNIFSKINNTLMEECGIDLKKDPRPFTKLLYDYKENGYDMTGIVEEYNQGTNLKWDIIQKEAHVQSCENQLIKLQKNIKAYESLLDVHRKNLDIYKQLETMKFGIGELNQLWLTVSEIAKTIGHPLKDFDMIENPVAFFMKDVEDNYYDKLKFEDRVKEKRNELAMLHDQLNKNRQILSMHPFTGPLLLSLYQKGITEQEIIDMNKLFQEYLLETAKTDNNWDSKNESNANVKNTLDKGRSYQTFIDELKKYGGIKASIKHQSRLLDEIKNKNTELIEQRKALLELCQSVIILINMLNNHYFYYKGFFDHSHKNNGFSIVVDRISIPIIILVYNAPKDGQNSKEKDTNSDTTRSSNNNNDNNNNKNKD</sequence>
<feature type="coiled-coil region" evidence="1">
    <location>
        <begin position="170"/>
        <end position="211"/>
    </location>
</feature>
<dbReference type="Proteomes" id="UP000315289">
    <property type="component" value="Unassembled WGS sequence"/>
</dbReference>
<evidence type="ECO:0000313" key="4">
    <source>
        <dbReference type="Proteomes" id="UP000315289"/>
    </source>
</evidence>
<dbReference type="RefSeq" id="WP_144732994.1">
    <property type="nucleotide sequence ID" value="NZ_ML675588.1"/>
</dbReference>
<name>A0A557SST4_9ARCH</name>
<proteinExistence type="predicted"/>
<gene>
    <name evidence="3" type="ORF">NARC_130010</name>
</gene>
<organism evidence="3 4">
    <name type="scientific">Candidatus Nitrosocosmicus arcticus</name>
    <dbReference type="NCBI Taxonomy" id="2035267"/>
    <lineage>
        <taxon>Archaea</taxon>
        <taxon>Nitrososphaerota</taxon>
        <taxon>Nitrososphaeria</taxon>
        <taxon>Nitrososphaerales</taxon>
        <taxon>Nitrososphaeraceae</taxon>
        <taxon>Candidatus Nitrosocosmicus</taxon>
    </lineage>
</organism>